<keyword evidence="5 9" id="KW-0862">Zinc</keyword>
<comment type="function">
    <text evidence="9 10">Catalyzes hydrolysis of the D-alanyl-D-alanine dipeptide.</text>
</comment>
<evidence type="ECO:0000256" key="9">
    <source>
        <dbReference type="HAMAP-Rule" id="MF_01924"/>
    </source>
</evidence>
<evidence type="ECO:0000256" key="4">
    <source>
        <dbReference type="ARBA" id="ARBA00022801"/>
    </source>
</evidence>
<keyword evidence="12" id="KW-1185">Reference proteome</keyword>
<keyword evidence="4 9" id="KW-0378">Hydrolase</keyword>
<accession>A0A345H830</accession>
<organism evidence="11 12">
    <name type="scientific">Flavobacterium arcticum</name>
    <dbReference type="NCBI Taxonomy" id="1784713"/>
    <lineage>
        <taxon>Bacteria</taxon>
        <taxon>Pseudomonadati</taxon>
        <taxon>Bacteroidota</taxon>
        <taxon>Flavobacteriia</taxon>
        <taxon>Flavobacteriales</taxon>
        <taxon>Flavobacteriaceae</taxon>
        <taxon>Flavobacterium</taxon>
    </lineage>
</organism>
<evidence type="ECO:0000256" key="10">
    <source>
        <dbReference type="PIRNR" id="PIRNR026671"/>
    </source>
</evidence>
<comment type="catalytic activity">
    <reaction evidence="1 9 10">
        <text>D-alanyl-D-alanine + H2O = 2 D-alanine</text>
        <dbReference type="Rhea" id="RHEA:20661"/>
        <dbReference type="ChEBI" id="CHEBI:15377"/>
        <dbReference type="ChEBI" id="CHEBI:57416"/>
        <dbReference type="ChEBI" id="CHEBI:57822"/>
        <dbReference type="EC" id="3.4.13.22"/>
    </reaction>
</comment>
<dbReference type="PANTHER" id="PTHR43126">
    <property type="entry name" value="D-ALANYL-D-ALANINE DIPEPTIDASE"/>
    <property type="match status" value="1"/>
</dbReference>
<dbReference type="GO" id="GO:0008237">
    <property type="term" value="F:metallopeptidase activity"/>
    <property type="evidence" value="ECO:0007669"/>
    <property type="project" value="UniProtKB-KW"/>
</dbReference>
<name>A0A345H830_9FLAO</name>
<dbReference type="AlphaFoldDB" id="A0A345H830"/>
<dbReference type="RefSeq" id="WP_114676504.1">
    <property type="nucleotide sequence ID" value="NZ_CP031188.1"/>
</dbReference>
<feature type="binding site" evidence="9">
    <location>
        <position position="140"/>
    </location>
    <ligand>
        <name>Zn(2+)</name>
        <dbReference type="ChEBI" id="CHEBI:29105"/>
        <note>catalytic</note>
    </ligand>
</feature>
<dbReference type="GO" id="GO:0071555">
    <property type="term" value="P:cell wall organization"/>
    <property type="evidence" value="ECO:0007669"/>
    <property type="project" value="UniProtKB-KW"/>
</dbReference>
<keyword evidence="2 9" id="KW-0645">Protease</keyword>
<evidence type="ECO:0000313" key="11">
    <source>
        <dbReference type="EMBL" id="AXG72740.1"/>
    </source>
</evidence>
<dbReference type="PANTHER" id="PTHR43126:SF1">
    <property type="entry name" value="D-ALANYL-D-ALANINE DIPEPTIDASE"/>
    <property type="match status" value="1"/>
</dbReference>
<feature type="binding site" evidence="9">
    <location>
        <position position="200"/>
    </location>
    <ligand>
        <name>Zn(2+)</name>
        <dbReference type="ChEBI" id="CHEBI:29105"/>
        <note>catalytic</note>
    </ligand>
</feature>
<evidence type="ECO:0000256" key="6">
    <source>
        <dbReference type="ARBA" id="ARBA00022997"/>
    </source>
</evidence>
<evidence type="ECO:0000256" key="8">
    <source>
        <dbReference type="ARBA" id="ARBA00023316"/>
    </source>
</evidence>
<dbReference type="Gene3D" id="3.30.1380.10">
    <property type="match status" value="1"/>
</dbReference>
<keyword evidence="3 9" id="KW-0479">Metal-binding</keyword>
<dbReference type="KEGG" id="fat:DVK85_00220"/>
<evidence type="ECO:0000256" key="5">
    <source>
        <dbReference type="ARBA" id="ARBA00022833"/>
    </source>
</evidence>
<dbReference type="OrthoDB" id="9801430at2"/>
<dbReference type="HAMAP" id="MF_01924">
    <property type="entry name" value="A_A_dipeptidase"/>
    <property type="match status" value="1"/>
</dbReference>
<gene>
    <name evidence="11" type="ORF">DVK85_00220</name>
</gene>
<feature type="site" description="Transition state stabilizer" evidence="9">
    <location>
        <position position="106"/>
    </location>
</feature>
<comment type="cofactor">
    <cofactor evidence="9">
        <name>Zn(2+)</name>
        <dbReference type="ChEBI" id="CHEBI:29105"/>
    </cofactor>
    <text evidence="9">Binds 1 zinc ion per subunit.</text>
</comment>
<proteinExistence type="inferred from homology"/>
<dbReference type="GO" id="GO:0160237">
    <property type="term" value="F:D-Ala-D-Ala dipeptidase activity"/>
    <property type="evidence" value="ECO:0007669"/>
    <property type="project" value="UniProtKB-EC"/>
</dbReference>
<reference evidence="11 12" key="1">
    <citation type="submission" date="2018-07" db="EMBL/GenBank/DDBJ databases">
        <title>Complete genome sequence of Flavobacterium arcticum type strain SM1502T.</title>
        <authorList>
            <person name="Li Y."/>
            <person name="Li D.-D."/>
        </authorList>
    </citation>
    <scope>NUCLEOTIDE SEQUENCE [LARGE SCALE GENOMIC DNA]</scope>
    <source>
        <strain evidence="11 12">SM1502</strain>
    </source>
</reference>
<feature type="binding site" evidence="9">
    <location>
        <position position="133"/>
    </location>
    <ligand>
        <name>Zn(2+)</name>
        <dbReference type="ChEBI" id="CHEBI:29105"/>
        <note>catalytic</note>
    </ligand>
</feature>
<evidence type="ECO:0000256" key="1">
    <source>
        <dbReference type="ARBA" id="ARBA00001362"/>
    </source>
</evidence>
<evidence type="ECO:0000256" key="3">
    <source>
        <dbReference type="ARBA" id="ARBA00022723"/>
    </source>
</evidence>
<dbReference type="CDD" id="cd14840">
    <property type="entry name" value="D-Ala-D-Ala_dipeptidase_Aad"/>
    <property type="match status" value="1"/>
</dbReference>
<feature type="active site" description="Proton donor/acceptor" evidence="9">
    <location>
        <position position="197"/>
    </location>
</feature>
<dbReference type="Pfam" id="PF01427">
    <property type="entry name" value="Peptidase_M15"/>
    <property type="match status" value="1"/>
</dbReference>
<keyword evidence="7 9" id="KW-0482">Metalloprotease</keyword>
<dbReference type="GO" id="GO:0006508">
    <property type="term" value="P:proteolysis"/>
    <property type="evidence" value="ECO:0007669"/>
    <property type="project" value="UniProtKB-KW"/>
</dbReference>
<dbReference type="InterPro" id="IPR000755">
    <property type="entry name" value="A_A_dipeptidase"/>
</dbReference>
<dbReference type="InterPro" id="IPR009045">
    <property type="entry name" value="Zn_M74/Hedgehog-like"/>
</dbReference>
<dbReference type="GO" id="GO:0008270">
    <property type="term" value="F:zinc ion binding"/>
    <property type="evidence" value="ECO:0007669"/>
    <property type="project" value="UniProtKB-UniRule"/>
</dbReference>
<comment type="similarity">
    <text evidence="9 10">Belongs to the peptidase M15D family.</text>
</comment>
<evidence type="ECO:0000256" key="7">
    <source>
        <dbReference type="ARBA" id="ARBA00023049"/>
    </source>
</evidence>
<evidence type="ECO:0000256" key="2">
    <source>
        <dbReference type="ARBA" id="ARBA00022670"/>
    </source>
</evidence>
<keyword evidence="6 9" id="KW-0224">Dipeptidase</keyword>
<evidence type="ECO:0000313" key="12">
    <source>
        <dbReference type="Proteomes" id="UP000253951"/>
    </source>
</evidence>
<dbReference type="EMBL" id="CP031188">
    <property type="protein sequence ID" value="AXG72740.1"/>
    <property type="molecule type" value="Genomic_DNA"/>
</dbReference>
<dbReference type="PIRSF" id="PIRSF026671">
    <property type="entry name" value="AA_dipeptidase"/>
    <property type="match status" value="1"/>
</dbReference>
<protein>
    <recommendedName>
        <fullName evidence="9 10">D-alanyl-D-alanine dipeptidase</fullName>
        <shortName evidence="9 10">D-Ala-D-Ala dipeptidase</shortName>
        <ecNumber evidence="9 10">3.4.13.22</ecNumber>
    </recommendedName>
</protein>
<dbReference type="EC" id="3.4.13.22" evidence="9 10"/>
<keyword evidence="8 10" id="KW-0961">Cell wall biogenesis/degradation</keyword>
<sequence length="219" mass="25387">MKLISRLFFYSFLALTGIVLFVTSTSMGKSKTLVKNSIQDQFSEIDFEALTIINKMVYADTTNFMHQKIYPCARCFLRPEAAEALAEANQIAKTENLKLVIYDCYRPYQFQYKMYEIVNNPRYVAKPDKGSNHNRGLAVDVALADQEGNLLDMGNEFDDFSKLSHYAAIDITEEGKKNRGVLRKIMTKAGFIPYDNEWWHFDYVKKQYPVANFVWECDE</sequence>
<dbReference type="SUPFAM" id="SSF55166">
    <property type="entry name" value="Hedgehog/DD-peptidase"/>
    <property type="match status" value="1"/>
</dbReference>
<dbReference type="Proteomes" id="UP000253951">
    <property type="component" value="Chromosome"/>
</dbReference>